<dbReference type="Proteomes" id="UP000245870">
    <property type="component" value="Unassembled WGS sequence"/>
</dbReference>
<reference evidence="1 2" key="1">
    <citation type="submission" date="2018-05" db="EMBL/GenBank/DDBJ databases">
        <title>Genomic Encyclopedia of Type Strains, Phase IV (KMG-IV): sequencing the most valuable type-strain genomes for metagenomic binning, comparative biology and taxonomic classification.</title>
        <authorList>
            <person name="Goeker M."/>
        </authorList>
    </citation>
    <scope>NUCLEOTIDE SEQUENCE [LARGE SCALE GENOMIC DNA]</scope>
    <source>
        <strain evidence="1 2">DSM 100333</strain>
    </source>
</reference>
<sequence>MPFAGFSWREECRGAMKNYQGLLVEIGKLRKKTTYVPAQDKNRLFIDKRLGDVADDTDMPPFTYERLLRKARTIDVVWFNERMMPADFFEVEHTTDFKNSLYKFNELQDFNASFNIVADKSRKREFEDKAHSDTYKAIASRVRFIDYERVAALHMGLKNVNAVEW</sequence>
<protein>
    <submittedName>
        <fullName evidence="1">Uncharacterized protein</fullName>
    </submittedName>
</protein>
<comment type="caution">
    <text evidence="1">The sequence shown here is derived from an EMBL/GenBank/DDBJ whole genome shotgun (WGS) entry which is preliminary data.</text>
</comment>
<accession>A0A2U0UIM4</accession>
<organism evidence="1 2">
    <name type="scientific">Hallella colorans</name>
    <dbReference type="NCBI Taxonomy" id="1703337"/>
    <lineage>
        <taxon>Bacteria</taxon>
        <taxon>Pseudomonadati</taxon>
        <taxon>Bacteroidota</taxon>
        <taxon>Bacteroidia</taxon>
        <taxon>Bacteroidales</taxon>
        <taxon>Prevotellaceae</taxon>
        <taxon>Hallella</taxon>
    </lineage>
</organism>
<dbReference type="AlphaFoldDB" id="A0A2U0UIM4"/>
<dbReference type="EMBL" id="QENY01000004">
    <property type="protein sequence ID" value="PVX57483.1"/>
    <property type="molecule type" value="Genomic_DNA"/>
</dbReference>
<name>A0A2U0UIM4_9BACT</name>
<evidence type="ECO:0000313" key="2">
    <source>
        <dbReference type="Proteomes" id="UP000245870"/>
    </source>
</evidence>
<gene>
    <name evidence="1" type="ORF">C7379_104100</name>
</gene>
<keyword evidence="2" id="KW-1185">Reference proteome</keyword>
<evidence type="ECO:0000313" key="1">
    <source>
        <dbReference type="EMBL" id="PVX57483.1"/>
    </source>
</evidence>
<proteinExistence type="predicted"/>